<organism evidence="2 3">
    <name type="scientific">Penicillium angulare</name>
    <dbReference type="NCBI Taxonomy" id="116970"/>
    <lineage>
        <taxon>Eukaryota</taxon>
        <taxon>Fungi</taxon>
        <taxon>Dikarya</taxon>
        <taxon>Ascomycota</taxon>
        <taxon>Pezizomycotina</taxon>
        <taxon>Eurotiomycetes</taxon>
        <taxon>Eurotiomycetidae</taxon>
        <taxon>Eurotiales</taxon>
        <taxon>Aspergillaceae</taxon>
        <taxon>Penicillium</taxon>
    </lineage>
</organism>
<dbReference type="Gene3D" id="2.60.40.640">
    <property type="match status" value="1"/>
</dbReference>
<dbReference type="AlphaFoldDB" id="A0A9W9FWA4"/>
<evidence type="ECO:0000313" key="2">
    <source>
        <dbReference type="EMBL" id="KAJ5107648.1"/>
    </source>
</evidence>
<evidence type="ECO:0000259" key="1">
    <source>
        <dbReference type="Pfam" id="PF00339"/>
    </source>
</evidence>
<feature type="domain" description="Arrestin-like N-terminal" evidence="1">
    <location>
        <begin position="4"/>
        <end position="102"/>
    </location>
</feature>
<comment type="caution">
    <text evidence="2">The sequence shown here is derived from an EMBL/GenBank/DDBJ whole genome shotgun (WGS) entry which is preliminary data.</text>
</comment>
<dbReference type="Proteomes" id="UP001149165">
    <property type="component" value="Unassembled WGS sequence"/>
</dbReference>
<dbReference type="InterPro" id="IPR011021">
    <property type="entry name" value="Arrestin-like_N"/>
</dbReference>
<dbReference type="EMBL" id="JAPQKH010000003">
    <property type="protein sequence ID" value="KAJ5107648.1"/>
    <property type="molecule type" value="Genomic_DNA"/>
</dbReference>
<name>A0A9W9FWA4_9EURO</name>
<dbReference type="InterPro" id="IPR014752">
    <property type="entry name" value="Arrestin-like_C"/>
</dbReference>
<reference evidence="2" key="1">
    <citation type="submission" date="2022-11" db="EMBL/GenBank/DDBJ databases">
        <authorList>
            <person name="Petersen C."/>
        </authorList>
    </citation>
    <scope>NUCLEOTIDE SEQUENCE</scope>
    <source>
        <strain evidence="2">IBT 30069</strain>
    </source>
</reference>
<gene>
    <name evidence="2" type="ORF">N7456_004323</name>
</gene>
<sequence>MSLTITLDSQSTQYSANETICGHVNLQCFKPIEIGEDKLTFSGVAEAKVQKAKGYAAPSVGYRSKCVLFQKDRILAHPSRQRMGIGLYFWPFELTFPSNVQPESKPLNWPVISPFRNDANHPLPPTSSDKTSDSLRRLVCLIRYQNHAQVFKSSSGFMAKPSPFISEILALQFIPPMKQADMADVENFNHMSYHQKEQVFIIRSMDLLQEYKGRCLGVQEKLRSWLSPGQLPRFNFSVSISYPTRMAQSTPPRCNLTFAPRMEDSSVSSPTVILMQSLHITLVSRTSARSEPSLMGSMSGEVDERMEILSRTSPSMAVSRMVDLTEIFGPLVFRPVDVSFGTFNISRVYRLCVSDQFEYAGKISQFEALDLPVDIIPQTHRSTRSAQGTLSMMTFHHIHPFHCHQR</sequence>
<dbReference type="Pfam" id="PF00339">
    <property type="entry name" value="Arrestin_N"/>
    <property type="match status" value="1"/>
</dbReference>
<reference evidence="2" key="2">
    <citation type="journal article" date="2023" name="IMA Fungus">
        <title>Comparative genomic study of the Penicillium genus elucidates a diverse pangenome and 15 lateral gene transfer events.</title>
        <authorList>
            <person name="Petersen C."/>
            <person name="Sorensen T."/>
            <person name="Nielsen M.R."/>
            <person name="Sondergaard T.E."/>
            <person name="Sorensen J.L."/>
            <person name="Fitzpatrick D.A."/>
            <person name="Frisvad J.C."/>
            <person name="Nielsen K.L."/>
        </authorList>
    </citation>
    <scope>NUCLEOTIDE SEQUENCE</scope>
    <source>
        <strain evidence="2">IBT 30069</strain>
    </source>
</reference>
<dbReference type="OrthoDB" id="2333384at2759"/>
<keyword evidence="3" id="KW-1185">Reference proteome</keyword>
<proteinExistence type="predicted"/>
<protein>
    <recommendedName>
        <fullName evidence="1">Arrestin-like N-terminal domain-containing protein</fullName>
    </recommendedName>
</protein>
<accession>A0A9W9FWA4</accession>
<evidence type="ECO:0000313" key="3">
    <source>
        <dbReference type="Proteomes" id="UP001149165"/>
    </source>
</evidence>